<dbReference type="Pfam" id="PF08281">
    <property type="entry name" value="Sigma70_r4_2"/>
    <property type="match status" value="1"/>
</dbReference>
<dbReference type="InterPro" id="IPR007627">
    <property type="entry name" value="RNA_pol_sigma70_r2"/>
</dbReference>
<dbReference type="Gene3D" id="1.10.10.10">
    <property type="entry name" value="Winged helix-like DNA-binding domain superfamily/Winged helix DNA-binding domain"/>
    <property type="match status" value="1"/>
</dbReference>
<evidence type="ECO:0000256" key="5">
    <source>
        <dbReference type="ARBA" id="ARBA00023163"/>
    </source>
</evidence>
<dbReference type="InterPro" id="IPR036388">
    <property type="entry name" value="WH-like_DNA-bd_sf"/>
</dbReference>
<dbReference type="PANTHER" id="PTHR43133">
    <property type="entry name" value="RNA POLYMERASE ECF-TYPE SIGMA FACTO"/>
    <property type="match status" value="1"/>
</dbReference>
<keyword evidence="4" id="KW-0238">DNA-binding</keyword>
<evidence type="ECO:0000256" key="3">
    <source>
        <dbReference type="ARBA" id="ARBA00023082"/>
    </source>
</evidence>
<accession>A0A7C2K254</accession>
<dbReference type="Pfam" id="PF04542">
    <property type="entry name" value="Sigma70_r2"/>
    <property type="match status" value="1"/>
</dbReference>
<comment type="similarity">
    <text evidence="1">Belongs to the sigma-70 factor family. ECF subfamily.</text>
</comment>
<evidence type="ECO:0000256" key="1">
    <source>
        <dbReference type="ARBA" id="ARBA00010641"/>
    </source>
</evidence>
<dbReference type="GO" id="GO:0016987">
    <property type="term" value="F:sigma factor activity"/>
    <property type="evidence" value="ECO:0007669"/>
    <property type="project" value="UniProtKB-KW"/>
</dbReference>
<reference evidence="8" key="1">
    <citation type="journal article" date="2020" name="mSystems">
        <title>Genome- and Community-Level Interaction Insights into Carbon Utilization and Element Cycling Functions of Hydrothermarchaeota in Hydrothermal Sediment.</title>
        <authorList>
            <person name="Zhou Z."/>
            <person name="Liu Y."/>
            <person name="Xu W."/>
            <person name="Pan J."/>
            <person name="Luo Z.H."/>
            <person name="Li M."/>
        </authorList>
    </citation>
    <scope>NUCLEOTIDE SEQUENCE [LARGE SCALE GENOMIC DNA]</scope>
    <source>
        <strain evidence="8">SpSt-339</strain>
    </source>
</reference>
<feature type="domain" description="RNA polymerase sigma factor 70 region 4 type 2" evidence="7">
    <location>
        <begin position="116"/>
        <end position="168"/>
    </location>
</feature>
<dbReference type="NCBIfam" id="TIGR02937">
    <property type="entry name" value="sigma70-ECF"/>
    <property type="match status" value="1"/>
</dbReference>
<dbReference type="InterPro" id="IPR014284">
    <property type="entry name" value="RNA_pol_sigma-70_dom"/>
</dbReference>
<dbReference type="CDD" id="cd06171">
    <property type="entry name" value="Sigma70_r4"/>
    <property type="match status" value="1"/>
</dbReference>
<dbReference type="SUPFAM" id="SSF88659">
    <property type="entry name" value="Sigma3 and sigma4 domains of RNA polymerase sigma factors"/>
    <property type="match status" value="1"/>
</dbReference>
<dbReference type="AlphaFoldDB" id="A0A7C2K254"/>
<organism evidence="8">
    <name type="scientific">Schlesneria paludicola</name>
    <dbReference type="NCBI Taxonomy" id="360056"/>
    <lineage>
        <taxon>Bacteria</taxon>
        <taxon>Pseudomonadati</taxon>
        <taxon>Planctomycetota</taxon>
        <taxon>Planctomycetia</taxon>
        <taxon>Planctomycetales</taxon>
        <taxon>Planctomycetaceae</taxon>
        <taxon>Schlesneria</taxon>
    </lineage>
</organism>
<dbReference type="GO" id="GO:0006352">
    <property type="term" value="P:DNA-templated transcription initiation"/>
    <property type="evidence" value="ECO:0007669"/>
    <property type="project" value="InterPro"/>
</dbReference>
<keyword evidence="2" id="KW-0805">Transcription regulation</keyword>
<evidence type="ECO:0000256" key="2">
    <source>
        <dbReference type="ARBA" id="ARBA00023015"/>
    </source>
</evidence>
<evidence type="ECO:0000256" key="4">
    <source>
        <dbReference type="ARBA" id="ARBA00023125"/>
    </source>
</evidence>
<keyword evidence="5" id="KW-0804">Transcription</keyword>
<dbReference type="InterPro" id="IPR039425">
    <property type="entry name" value="RNA_pol_sigma-70-like"/>
</dbReference>
<dbReference type="InterPro" id="IPR013249">
    <property type="entry name" value="RNA_pol_sigma70_r4_t2"/>
</dbReference>
<dbReference type="InterPro" id="IPR013324">
    <property type="entry name" value="RNA_pol_sigma_r3/r4-like"/>
</dbReference>
<dbReference type="GO" id="GO:0003677">
    <property type="term" value="F:DNA binding"/>
    <property type="evidence" value="ECO:0007669"/>
    <property type="project" value="UniProtKB-KW"/>
</dbReference>
<proteinExistence type="inferred from homology"/>
<dbReference type="Gene3D" id="1.10.1740.10">
    <property type="match status" value="1"/>
</dbReference>
<dbReference type="InterPro" id="IPR013325">
    <property type="entry name" value="RNA_pol_sigma_r2"/>
</dbReference>
<keyword evidence="3" id="KW-0731">Sigma factor</keyword>
<evidence type="ECO:0000259" key="7">
    <source>
        <dbReference type="Pfam" id="PF08281"/>
    </source>
</evidence>
<protein>
    <submittedName>
        <fullName evidence="8">RNA polymerase sigma factor</fullName>
    </submittedName>
</protein>
<feature type="domain" description="RNA polymerase sigma-70 region 2" evidence="6">
    <location>
        <begin position="27"/>
        <end position="94"/>
    </location>
</feature>
<dbReference type="EMBL" id="DSOK01000429">
    <property type="protein sequence ID" value="HEN16899.1"/>
    <property type="molecule type" value="Genomic_DNA"/>
</dbReference>
<sequence>MHPDAEDDSELARRCLAGDEAALRAFVGRFQGLIFALCVRMLSQRQDAEDATQETLLRAVRHLRHWDASRPLKPWLLAIAANRCRTRLAQRTRRPLDLGERGDLAAVRSDGPELAEEMQRAVSGLREELRLCFVLFYQQELSVQEIATTLECPEGTVKTWLYRARKQIARELIERGVVDESGHEVHRF</sequence>
<comment type="caution">
    <text evidence="8">The sequence shown here is derived from an EMBL/GenBank/DDBJ whole genome shotgun (WGS) entry which is preliminary data.</text>
</comment>
<dbReference type="SUPFAM" id="SSF88946">
    <property type="entry name" value="Sigma2 domain of RNA polymerase sigma factors"/>
    <property type="match status" value="1"/>
</dbReference>
<name>A0A7C2K254_9PLAN</name>
<evidence type="ECO:0000259" key="6">
    <source>
        <dbReference type="Pfam" id="PF04542"/>
    </source>
</evidence>
<gene>
    <name evidence="8" type="ORF">ENQ76_15670</name>
</gene>
<dbReference type="PANTHER" id="PTHR43133:SF8">
    <property type="entry name" value="RNA POLYMERASE SIGMA FACTOR HI_1459-RELATED"/>
    <property type="match status" value="1"/>
</dbReference>
<evidence type="ECO:0000313" key="8">
    <source>
        <dbReference type="EMBL" id="HEN16899.1"/>
    </source>
</evidence>